<evidence type="ECO:0000313" key="3">
    <source>
        <dbReference type="Proteomes" id="UP000075840"/>
    </source>
</evidence>
<keyword evidence="3" id="KW-1185">Reference proteome</keyword>
<evidence type="ECO:0000259" key="1">
    <source>
        <dbReference type="Pfam" id="PF23309"/>
    </source>
</evidence>
<dbReference type="VEuPathDB" id="VectorBase:AARA006320"/>
<dbReference type="Pfam" id="PF23309">
    <property type="entry name" value="DUF7083"/>
    <property type="match status" value="1"/>
</dbReference>
<feature type="domain" description="DUF7083" evidence="1">
    <location>
        <begin position="70"/>
        <end position="133"/>
    </location>
</feature>
<name>A0A182HYE2_ANOAR</name>
<dbReference type="EnsemblMetazoa" id="AARA006320-RA">
    <property type="protein sequence ID" value="AARA006320-PA"/>
    <property type="gene ID" value="AARA006320"/>
</dbReference>
<reference evidence="2" key="1">
    <citation type="submission" date="2022-08" db="UniProtKB">
        <authorList>
            <consortium name="EnsemblMetazoa"/>
        </authorList>
    </citation>
    <scope>IDENTIFICATION</scope>
    <source>
        <strain evidence="2">Dongola</strain>
    </source>
</reference>
<accession>A0A182HYE2</accession>
<protein>
    <recommendedName>
        <fullName evidence="1">DUF7083 domain-containing protein</fullName>
    </recommendedName>
</protein>
<dbReference type="VEuPathDB" id="VectorBase:AARA21_001495"/>
<proteinExistence type="predicted"/>
<dbReference type="Proteomes" id="UP000075840">
    <property type="component" value="Unassembled WGS sequence"/>
</dbReference>
<dbReference type="EMBL" id="APCN01006321">
    <property type="status" value="NOT_ANNOTATED_CDS"/>
    <property type="molecule type" value="Genomic_DNA"/>
</dbReference>
<organism evidence="2 3">
    <name type="scientific">Anopheles arabiensis</name>
    <name type="common">Mosquito</name>
    <dbReference type="NCBI Taxonomy" id="7173"/>
    <lineage>
        <taxon>Eukaryota</taxon>
        <taxon>Metazoa</taxon>
        <taxon>Ecdysozoa</taxon>
        <taxon>Arthropoda</taxon>
        <taxon>Hexapoda</taxon>
        <taxon>Insecta</taxon>
        <taxon>Pterygota</taxon>
        <taxon>Neoptera</taxon>
        <taxon>Endopterygota</taxon>
        <taxon>Diptera</taxon>
        <taxon>Nematocera</taxon>
        <taxon>Culicoidea</taxon>
        <taxon>Culicidae</taxon>
        <taxon>Anophelinae</taxon>
        <taxon>Anopheles</taxon>
    </lineage>
</organism>
<evidence type="ECO:0000313" key="2">
    <source>
        <dbReference type="EnsemblMetazoa" id="AARA006320-PA"/>
    </source>
</evidence>
<dbReference type="InterPro" id="IPR055510">
    <property type="entry name" value="DUF7083"/>
</dbReference>
<sequence>MRSGHRGDTGSVDPTESGPSWIHELFRQHYMMMLKQQQTFMKQQEKLIGEIWQTAQLKQPVNGSEQLSDVLAGQVKDFHFDPESTTFAGWFSRYEDLFETDESKLEDDAKVRLLLRKLGQAEYERYTSCVLPQTLISGCGC</sequence>
<dbReference type="AlphaFoldDB" id="A0A182HYE2"/>